<evidence type="ECO:0000256" key="4">
    <source>
        <dbReference type="ARBA" id="ARBA00022692"/>
    </source>
</evidence>
<dbReference type="Pfam" id="PF07715">
    <property type="entry name" value="Plug"/>
    <property type="match status" value="1"/>
</dbReference>
<dbReference type="Gene3D" id="2.60.40.1120">
    <property type="entry name" value="Carboxypeptidase-like, regulatory domain"/>
    <property type="match status" value="1"/>
</dbReference>
<keyword evidence="10" id="KW-1185">Reference proteome</keyword>
<keyword evidence="3 7" id="KW-1134">Transmembrane beta strand</keyword>
<evidence type="ECO:0000313" key="10">
    <source>
        <dbReference type="Proteomes" id="UP001244640"/>
    </source>
</evidence>
<dbReference type="InterPro" id="IPR037066">
    <property type="entry name" value="Plug_dom_sf"/>
</dbReference>
<feature type="domain" description="TonB-dependent receptor plug" evidence="8">
    <location>
        <begin position="219"/>
        <end position="338"/>
    </location>
</feature>
<dbReference type="Gene3D" id="2.170.130.10">
    <property type="entry name" value="TonB-dependent receptor, plug domain"/>
    <property type="match status" value="1"/>
</dbReference>
<evidence type="ECO:0000256" key="2">
    <source>
        <dbReference type="ARBA" id="ARBA00022448"/>
    </source>
</evidence>
<evidence type="ECO:0000256" key="7">
    <source>
        <dbReference type="PROSITE-ProRule" id="PRU01360"/>
    </source>
</evidence>
<dbReference type="NCBIfam" id="TIGR04056">
    <property type="entry name" value="OMP_RagA_SusC"/>
    <property type="match status" value="1"/>
</dbReference>
<dbReference type="InterPro" id="IPR012910">
    <property type="entry name" value="Plug_dom"/>
</dbReference>
<sequence>MNKNYLLKVMRITLFLLLTGICAVSAKSYSQQITFKGRNVSLETVIQAIRQQTGYSIFSTKHALSSTVPLTIDVKNMELDHFLSIVTRNQPVTYQVEDRTISFFNSEKNNPKIQSAEIFTQQQRITGRVIHAESGERMERVTVQIKGTNRVTTTDAKGQFQLLATSLQDENLIILFRHLGMKPKEVVYSGQKFLEVKLEPAAATEIKDVVVTGIYQRNKESFTGSSSTYTAKELKMVGNQNVLQSLKTLDPAFAIVDNNQFGSDPNRLPDIEIRGKSSVIGITDEYSSNPNQPLFILDGFESTLAVIADLSMDRVESITLLKDAAASAIYGSKAANGVVVVETKRPTPGQLRINYTLNGSVSFADLTDYNLMNAGEKLQFELLSGFYGMLDDKGQIILGANPVSEANYLERLREVRRGVNTYWANEPLRTAVNQRHTLFAEGGDQSLRYSVSVNHGIVNGVMKASDRKTTNGNIRLLYRKGDLSFTNSLSIDHVVANKEVSPFSTFSRANPYHRKYDENGNLKMVLEDFSASRSGYDPIYSPFYDLNNLNINTQGSEGFTNNFEVEWRMLPELRARGRFGLRSLNLHDEIFRSPFNVEFVGTDQLQKGSYQENNGKNVNYDGDFSLTYGKLFADKHMLNAVLGARMEQATNKRSSYQVRGFIDDEFSNPNFALGYPEGQRADYTQSKRRGASFFMNMGYSYDKRYLLDATLRSDGSSVFGSERQFSTIWSLGLAWNAHNESFFNQFHWIDQLRLRATIGNPGNQNFDDYISMRVYRYNNENRNPFGASTIISNMGNSGLRWQTTLDRNLGLDLTTFKSRLRLNLDYFVKSTDPLLVLVSLPTSTGVNTVAKNMGAQVTHGFTIAGDYTLLRREQFNWRVNLNMRQLKAEYQNIGNQLNNFNEANKSRNLIRYYDGGSPSDLWAVRSLGIDPATGREVFLNKNDQQTFVHDYSDEVVVGNSDPDLEGILGTSFYYKGFSASVNLRYRWGGQSFMQTLFEKVENISARDVALNQDKRALYDRWKQPGDEAKFKAISNTDQTPISSRFVADNNMLVGEAFSVGYETTTAGWLRSIRASSVTFRAYMNDIFHLSTITNERGIDYPFARSVSFSAGIRF</sequence>
<comment type="subcellular location">
    <subcellularLocation>
        <location evidence="1 7">Cell outer membrane</location>
        <topology evidence="1 7">Multi-pass membrane protein</topology>
    </subcellularLocation>
</comment>
<keyword evidence="4 7" id="KW-0812">Transmembrane</keyword>
<reference evidence="9 10" key="1">
    <citation type="submission" date="2023-07" db="EMBL/GenBank/DDBJ databases">
        <title>Functional and genomic diversity of the sorghum phyllosphere microbiome.</title>
        <authorList>
            <person name="Shade A."/>
        </authorList>
    </citation>
    <scope>NUCLEOTIDE SEQUENCE [LARGE SCALE GENOMIC DNA]</scope>
    <source>
        <strain evidence="9 10">SORGH_AS_0892</strain>
    </source>
</reference>
<evidence type="ECO:0000256" key="3">
    <source>
        <dbReference type="ARBA" id="ARBA00022452"/>
    </source>
</evidence>
<evidence type="ECO:0000313" key="9">
    <source>
        <dbReference type="EMBL" id="MDQ1151246.1"/>
    </source>
</evidence>
<evidence type="ECO:0000256" key="1">
    <source>
        <dbReference type="ARBA" id="ARBA00004571"/>
    </source>
</evidence>
<keyword evidence="6 7" id="KW-0998">Cell outer membrane</keyword>
<comment type="similarity">
    <text evidence="7">Belongs to the TonB-dependent receptor family.</text>
</comment>
<dbReference type="PROSITE" id="PS52016">
    <property type="entry name" value="TONB_DEPENDENT_REC_3"/>
    <property type="match status" value="1"/>
</dbReference>
<dbReference type="Gene3D" id="2.40.170.20">
    <property type="entry name" value="TonB-dependent receptor, beta-barrel domain"/>
    <property type="match status" value="1"/>
</dbReference>
<proteinExistence type="inferred from homology"/>
<dbReference type="SUPFAM" id="SSF56935">
    <property type="entry name" value="Porins"/>
    <property type="match status" value="1"/>
</dbReference>
<dbReference type="SUPFAM" id="SSF49464">
    <property type="entry name" value="Carboxypeptidase regulatory domain-like"/>
    <property type="match status" value="1"/>
</dbReference>
<dbReference type="InterPro" id="IPR023997">
    <property type="entry name" value="TonB-dep_OMP_SusC/RagA_CS"/>
</dbReference>
<keyword evidence="2 7" id="KW-0813">Transport</keyword>
<dbReference type="Proteomes" id="UP001244640">
    <property type="component" value="Unassembled WGS sequence"/>
</dbReference>
<name>A0ABU0U8G4_9SPHI</name>
<evidence type="ECO:0000256" key="6">
    <source>
        <dbReference type="ARBA" id="ARBA00023237"/>
    </source>
</evidence>
<dbReference type="InterPro" id="IPR039426">
    <property type="entry name" value="TonB-dep_rcpt-like"/>
</dbReference>
<keyword evidence="5 7" id="KW-0472">Membrane</keyword>
<dbReference type="Pfam" id="PF13715">
    <property type="entry name" value="CarbopepD_reg_2"/>
    <property type="match status" value="1"/>
</dbReference>
<dbReference type="NCBIfam" id="TIGR04057">
    <property type="entry name" value="SusC_RagA_signa"/>
    <property type="match status" value="1"/>
</dbReference>
<organism evidence="9 10">
    <name type="scientific">Sphingobacterium zeae</name>
    <dbReference type="NCBI Taxonomy" id="1776859"/>
    <lineage>
        <taxon>Bacteria</taxon>
        <taxon>Pseudomonadati</taxon>
        <taxon>Bacteroidota</taxon>
        <taxon>Sphingobacteriia</taxon>
        <taxon>Sphingobacteriales</taxon>
        <taxon>Sphingobacteriaceae</taxon>
        <taxon>Sphingobacterium</taxon>
    </lineage>
</organism>
<dbReference type="InterPro" id="IPR036942">
    <property type="entry name" value="Beta-barrel_TonB_sf"/>
</dbReference>
<evidence type="ECO:0000256" key="5">
    <source>
        <dbReference type="ARBA" id="ARBA00023136"/>
    </source>
</evidence>
<gene>
    <name evidence="9" type="ORF">QE382_003230</name>
</gene>
<dbReference type="InterPro" id="IPR023996">
    <property type="entry name" value="TonB-dep_OMP_SusC/RagA"/>
</dbReference>
<dbReference type="InterPro" id="IPR008969">
    <property type="entry name" value="CarboxyPept-like_regulatory"/>
</dbReference>
<protein>
    <submittedName>
        <fullName evidence="9">TonB-linked SusC/RagA family outer membrane protein</fullName>
    </submittedName>
</protein>
<accession>A0ABU0U8G4</accession>
<evidence type="ECO:0000259" key="8">
    <source>
        <dbReference type="Pfam" id="PF07715"/>
    </source>
</evidence>
<comment type="caution">
    <text evidence="9">The sequence shown here is derived from an EMBL/GenBank/DDBJ whole genome shotgun (WGS) entry which is preliminary data.</text>
</comment>
<dbReference type="EMBL" id="JAUTBA010000001">
    <property type="protein sequence ID" value="MDQ1151246.1"/>
    <property type="molecule type" value="Genomic_DNA"/>
</dbReference>